<dbReference type="GO" id="GO:0035102">
    <property type="term" value="C:PRC1 complex"/>
    <property type="evidence" value="ECO:0007669"/>
    <property type="project" value="TreeGrafter"/>
</dbReference>
<feature type="region of interest" description="Disordered" evidence="1">
    <location>
        <begin position="419"/>
        <end position="450"/>
    </location>
</feature>
<dbReference type="RefSeq" id="XP_052125553.1">
    <property type="nucleotide sequence ID" value="XM_052269593.1"/>
</dbReference>
<feature type="compositionally biased region" description="Low complexity" evidence="1">
    <location>
        <begin position="149"/>
        <end position="161"/>
    </location>
</feature>
<dbReference type="OrthoDB" id="6433810at2759"/>
<feature type="compositionally biased region" description="Low complexity" evidence="1">
    <location>
        <begin position="76"/>
        <end position="105"/>
    </location>
</feature>
<protein>
    <submittedName>
        <fullName evidence="4 5">Fibronectin type III domain-containing protein 1 isoform X1</fullName>
    </submittedName>
</protein>
<feature type="region of interest" description="Disordered" evidence="1">
    <location>
        <begin position="473"/>
        <end position="508"/>
    </location>
</feature>
<keyword evidence="3" id="KW-1185">Reference proteome</keyword>
<dbReference type="GO" id="GO:0042393">
    <property type="term" value="F:histone binding"/>
    <property type="evidence" value="ECO:0007669"/>
    <property type="project" value="TreeGrafter"/>
</dbReference>
<dbReference type="GO" id="GO:0045892">
    <property type="term" value="P:negative regulation of DNA-templated transcription"/>
    <property type="evidence" value="ECO:0007669"/>
    <property type="project" value="TreeGrafter"/>
</dbReference>
<dbReference type="AlphaFoldDB" id="A0A9C6X0L0"/>
<evidence type="ECO:0000313" key="3">
    <source>
        <dbReference type="Proteomes" id="UP000504606"/>
    </source>
</evidence>
<dbReference type="PANTHER" id="PTHR12247">
    <property type="entry name" value="POLYCOMB GROUP PROTEIN"/>
    <property type="match status" value="1"/>
</dbReference>
<accession>A0A9C6X0L0</accession>
<evidence type="ECO:0000256" key="1">
    <source>
        <dbReference type="SAM" id="MobiDB-lite"/>
    </source>
</evidence>
<dbReference type="RefSeq" id="XP_052125556.1">
    <property type="nucleotide sequence ID" value="XM_052269596.1"/>
</dbReference>
<dbReference type="Pfam" id="PF07647">
    <property type="entry name" value="SAM_2"/>
    <property type="match status" value="1"/>
</dbReference>
<dbReference type="InterPro" id="IPR013761">
    <property type="entry name" value="SAM/pointed_sf"/>
</dbReference>
<gene>
    <name evidence="4 5 6 7" type="primary">LOC113205351</name>
</gene>
<feature type="region of interest" description="Disordered" evidence="1">
    <location>
        <begin position="620"/>
        <end position="688"/>
    </location>
</feature>
<dbReference type="KEGG" id="foc:113205351"/>
<feature type="domain" description="SAM" evidence="2">
    <location>
        <begin position="538"/>
        <end position="587"/>
    </location>
</feature>
<feature type="compositionally biased region" description="Low complexity" evidence="1">
    <location>
        <begin position="493"/>
        <end position="508"/>
    </location>
</feature>
<reference evidence="4 5" key="1">
    <citation type="submission" date="2025-04" db="UniProtKB">
        <authorList>
            <consortium name="RefSeq"/>
        </authorList>
    </citation>
    <scope>IDENTIFICATION</scope>
    <source>
        <tissue evidence="4 5">Whole organism</tissue>
    </source>
</reference>
<feature type="region of interest" description="Disordered" evidence="1">
    <location>
        <begin position="292"/>
        <end position="358"/>
    </location>
</feature>
<evidence type="ECO:0000259" key="2">
    <source>
        <dbReference type="PROSITE" id="PS50105"/>
    </source>
</evidence>
<dbReference type="InterPro" id="IPR001660">
    <property type="entry name" value="SAM"/>
</dbReference>
<dbReference type="GeneID" id="113205351"/>
<name>A0A9C6X0L0_FRAOC</name>
<evidence type="ECO:0000313" key="5">
    <source>
        <dbReference type="RefSeq" id="XP_052125554.1"/>
    </source>
</evidence>
<feature type="compositionally biased region" description="Low complexity" evidence="1">
    <location>
        <begin position="620"/>
        <end position="671"/>
    </location>
</feature>
<feature type="compositionally biased region" description="Low complexity" evidence="1">
    <location>
        <begin position="347"/>
        <end position="358"/>
    </location>
</feature>
<dbReference type="PANTHER" id="PTHR12247:SF138">
    <property type="entry name" value="POLYHOMEOTIC DISTAL, ISOFORM A-RELATED"/>
    <property type="match status" value="1"/>
</dbReference>
<evidence type="ECO:0000313" key="4">
    <source>
        <dbReference type="RefSeq" id="XP_052125553.1"/>
    </source>
</evidence>
<dbReference type="RefSeq" id="XP_052125554.1">
    <property type="nucleotide sequence ID" value="XM_052269594.1"/>
</dbReference>
<proteinExistence type="predicted"/>
<feature type="compositionally biased region" description="Basic and acidic residues" evidence="1">
    <location>
        <begin position="320"/>
        <end position="343"/>
    </location>
</feature>
<dbReference type="Proteomes" id="UP000504606">
    <property type="component" value="Unplaced"/>
</dbReference>
<dbReference type="CTD" id="34530"/>
<organism evidence="3 4">
    <name type="scientific">Frankliniella occidentalis</name>
    <name type="common">Western flower thrips</name>
    <name type="synonym">Euthrips occidentalis</name>
    <dbReference type="NCBI Taxonomy" id="133901"/>
    <lineage>
        <taxon>Eukaryota</taxon>
        <taxon>Metazoa</taxon>
        <taxon>Ecdysozoa</taxon>
        <taxon>Arthropoda</taxon>
        <taxon>Hexapoda</taxon>
        <taxon>Insecta</taxon>
        <taxon>Pterygota</taxon>
        <taxon>Neoptera</taxon>
        <taxon>Paraneoptera</taxon>
        <taxon>Thysanoptera</taxon>
        <taxon>Terebrantia</taxon>
        <taxon>Thripoidea</taxon>
        <taxon>Thripidae</taxon>
        <taxon>Frankliniella</taxon>
    </lineage>
</organism>
<evidence type="ECO:0000313" key="6">
    <source>
        <dbReference type="RefSeq" id="XP_052125555.1"/>
    </source>
</evidence>
<dbReference type="Gene3D" id="1.10.150.50">
    <property type="entry name" value="Transcription Factor, Ets-1"/>
    <property type="match status" value="1"/>
</dbReference>
<dbReference type="RefSeq" id="XP_052125555.1">
    <property type="nucleotide sequence ID" value="XM_052269595.1"/>
</dbReference>
<feature type="region of interest" description="Disordered" evidence="1">
    <location>
        <begin position="35"/>
        <end position="198"/>
    </location>
</feature>
<dbReference type="PROSITE" id="PS50105">
    <property type="entry name" value="SAM_DOMAIN"/>
    <property type="match status" value="1"/>
</dbReference>
<dbReference type="GO" id="GO:0003682">
    <property type="term" value="F:chromatin binding"/>
    <property type="evidence" value="ECO:0007669"/>
    <property type="project" value="TreeGrafter"/>
</dbReference>
<dbReference type="SUPFAM" id="SSF47769">
    <property type="entry name" value="SAM/Pointed domain"/>
    <property type="match status" value="1"/>
</dbReference>
<dbReference type="InterPro" id="IPR050548">
    <property type="entry name" value="PcG_chromatin_remod_factors"/>
</dbReference>
<feature type="compositionally biased region" description="Low complexity" evidence="1">
    <location>
        <begin position="172"/>
        <end position="198"/>
    </location>
</feature>
<evidence type="ECO:0000313" key="7">
    <source>
        <dbReference type="RefSeq" id="XP_052125556.1"/>
    </source>
</evidence>
<feature type="compositionally biased region" description="Low complexity" evidence="1">
    <location>
        <begin position="292"/>
        <end position="318"/>
    </location>
</feature>
<sequence>MMRELDTVSPVVWPAWCYSGETRGAAAAAGTARVQVPPPLGWSPGWSLGWRPRGGQPESESSGVASADVLRPHPQAPLASSMASSSSSASSVRPSAASALSGGASAHRKRRSVPRSYESPTTALNGARSAIKSERLSPSGGGGGLVGDSASTSSLSRSGTPSSPPASSVGHPAGTSPAASPSRTASSNNNNSTLNNNNISSHLKAMEDSVTHNYSEFMRNLAAKYQYVHPDEFYSATRNGFPAALDPRFPYKAGVGASPFLMPPLGPLPGVPVPPGVVSPLHHLAAPASVGATPAKESAPSASSSGGAGSASRIASLALERQREREAREREREEGSNHSDAPHKAKSPPSSVASATSAVSDGAHSSLLFSPLFSGSLPGTLPGALPGAVPVMDMSSTQALVSMVQRSHQNQLETYLKGAHKRPAEAAPSPLSPLDLSSGAAPPKKSRKRDLVGGDLYGVDSLLGLPSSLIRSSKERLATRTPPSRALSSPRLAAPGTPPAATAAPGSPSPLTCSALCSTTGHASADCSASDAANIAHWSVGDVCNFVGSIDLCVEYVQAFRDQRIDGSALPLLTEEHLRLQMKMRLGPALKLRSVLAKRLGHCSVCLHCVHCHNVTPSSAPAGATASSATPTTTTGVTSSPPRTPSTSSSGSATPVASGASNSDNYSAASSPKPVAPGPVSSQPSTAV</sequence>
<feature type="compositionally biased region" description="Low complexity" evidence="1">
    <location>
        <begin position="425"/>
        <end position="443"/>
    </location>
</feature>
<dbReference type="SMART" id="SM00454">
    <property type="entry name" value="SAM"/>
    <property type="match status" value="1"/>
</dbReference>